<dbReference type="InterPro" id="IPR035952">
    <property type="entry name" value="Rhomboid-like_sf"/>
</dbReference>
<evidence type="ECO:0000313" key="9">
    <source>
        <dbReference type="Proteomes" id="UP001165065"/>
    </source>
</evidence>
<keyword evidence="4 6" id="KW-0472">Membrane</keyword>
<dbReference type="GO" id="GO:0004252">
    <property type="term" value="F:serine-type endopeptidase activity"/>
    <property type="evidence" value="ECO:0007669"/>
    <property type="project" value="InterPro"/>
</dbReference>
<dbReference type="AlphaFoldDB" id="A0A9W7FX80"/>
<dbReference type="PANTHER" id="PTHR43731:SF32">
    <property type="entry name" value="PEPTIDASE S54 RHOMBOID DOMAIN-CONTAINING PROTEIN-RELATED"/>
    <property type="match status" value="1"/>
</dbReference>
<dbReference type="GO" id="GO:0016020">
    <property type="term" value="C:membrane"/>
    <property type="evidence" value="ECO:0007669"/>
    <property type="project" value="UniProtKB-SubCell"/>
</dbReference>
<evidence type="ECO:0000256" key="2">
    <source>
        <dbReference type="ARBA" id="ARBA00022692"/>
    </source>
</evidence>
<feature type="transmembrane region" description="Helical" evidence="6">
    <location>
        <begin position="452"/>
        <end position="471"/>
    </location>
</feature>
<evidence type="ECO:0000256" key="1">
    <source>
        <dbReference type="ARBA" id="ARBA00004141"/>
    </source>
</evidence>
<evidence type="ECO:0000256" key="5">
    <source>
        <dbReference type="SAM" id="MobiDB-lite"/>
    </source>
</evidence>
<evidence type="ECO:0000256" key="4">
    <source>
        <dbReference type="ARBA" id="ARBA00023136"/>
    </source>
</evidence>
<comment type="caution">
    <text evidence="8">The sequence shown here is derived from an EMBL/GenBank/DDBJ whole genome shotgun (WGS) entry which is preliminary data.</text>
</comment>
<organism evidence="8 9">
    <name type="scientific">Triparma columacea</name>
    <dbReference type="NCBI Taxonomy" id="722753"/>
    <lineage>
        <taxon>Eukaryota</taxon>
        <taxon>Sar</taxon>
        <taxon>Stramenopiles</taxon>
        <taxon>Ochrophyta</taxon>
        <taxon>Bolidophyceae</taxon>
        <taxon>Parmales</taxon>
        <taxon>Triparmaceae</taxon>
        <taxon>Triparma</taxon>
    </lineage>
</organism>
<dbReference type="SUPFAM" id="SSF144091">
    <property type="entry name" value="Rhomboid-like"/>
    <property type="match status" value="1"/>
</dbReference>
<evidence type="ECO:0000259" key="7">
    <source>
        <dbReference type="Pfam" id="PF01694"/>
    </source>
</evidence>
<feature type="domain" description="Peptidase S54 rhomboid" evidence="7">
    <location>
        <begin position="213"/>
        <end position="377"/>
    </location>
</feature>
<evidence type="ECO:0000256" key="6">
    <source>
        <dbReference type="SAM" id="Phobius"/>
    </source>
</evidence>
<name>A0A9W7FX80_9STRA</name>
<dbReference type="InterPro" id="IPR050925">
    <property type="entry name" value="Rhomboid_protease_S54"/>
</dbReference>
<keyword evidence="2 6" id="KW-0812">Transmembrane</keyword>
<feature type="transmembrane region" description="Helical" evidence="6">
    <location>
        <begin position="248"/>
        <end position="273"/>
    </location>
</feature>
<dbReference type="EMBL" id="BRYA01000605">
    <property type="protein sequence ID" value="GMI25265.1"/>
    <property type="molecule type" value="Genomic_DNA"/>
</dbReference>
<evidence type="ECO:0000256" key="3">
    <source>
        <dbReference type="ARBA" id="ARBA00022989"/>
    </source>
</evidence>
<feature type="transmembrane region" description="Helical" evidence="6">
    <location>
        <begin position="6"/>
        <end position="22"/>
    </location>
</feature>
<reference evidence="9" key="1">
    <citation type="journal article" date="2023" name="Commun. Biol.">
        <title>Genome analysis of Parmales, the sister group of diatoms, reveals the evolutionary specialization of diatoms from phago-mixotrophs to photoautotrophs.</title>
        <authorList>
            <person name="Ban H."/>
            <person name="Sato S."/>
            <person name="Yoshikawa S."/>
            <person name="Yamada K."/>
            <person name="Nakamura Y."/>
            <person name="Ichinomiya M."/>
            <person name="Sato N."/>
            <person name="Blanc-Mathieu R."/>
            <person name="Endo H."/>
            <person name="Kuwata A."/>
            <person name="Ogata H."/>
        </authorList>
    </citation>
    <scope>NUCLEOTIDE SEQUENCE [LARGE SCALE GENOMIC DNA]</scope>
</reference>
<proteinExistence type="predicted"/>
<accession>A0A9W7FX80</accession>
<sequence>MDRVPLLILVHYVIFLVLLILYPHPLPPYCVLNSSEHPPYNGVYKQVAKGGRYERVRVVRRHWGWLVRRTSPSVQTVYVLLMRALNGKGKDAFSGMEHQVLSQKSGDEWTLEGSIPLPPSSVSCPHLSSPPSPFASLLSLLRPSPISPSSSNSSPHPPPLRSSSTPSNLTLLLRHPLTTLTSTLNALLYLFNLSTPLSDLSSSYSLLASGSHSRSITAAFSHGSLPHLVFNLSTLYSLLPLESTSTPLGYLSLLIMSLTSTALLHALLTHLAVTLKRSRFQGPTEVSTHPLSLQPHVGYSGVLFSLLTYHSLSLPTFAPVFFLPDLEFRTYRIDQLGGLPFNLGPFVLVFLISAAIPNASFTGHLAGAISGYLLRFFWGAPGARALEIWNVDVADWYLWGSASLCLSLAIKRAISGRSGSEVRRWGWGGGREVGGDPGSEPKPLVRARVGRILVVTSFLFTFVFSSPTISMSDLPLLFLSVIYVPPLPWVRSEAELDAVVCLSVLQFVHGSIQAAGAGGVREALSGVYCGGGAGTWGWEGGCYWTRGHGGTVVGGGIRCASSLAVLLSVAEYGGGGRGDLDGRGVKFARAVRKVMEIYWRKRRGGGGRTPFEGRGYTPGGREVAVL</sequence>
<dbReference type="Proteomes" id="UP001165065">
    <property type="component" value="Unassembled WGS sequence"/>
</dbReference>
<evidence type="ECO:0000313" key="8">
    <source>
        <dbReference type="EMBL" id="GMI25265.1"/>
    </source>
</evidence>
<feature type="region of interest" description="Disordered" evidence="5">
    <location>
        <begin position="145"/>
        <end position="165"/>
    </location>
</feature>
<gene>
    <name evidence="8" type="ORF">TrCOL_g6807</name>
</gene>
<dbReference type="Pfam" id="PF01694">
    <property type="entry name" value="Rhomboid"/>
    <property type="match status" value="1"/>
</dbReference>
<dbReference type="OrthoDB" id="10257275at2759"/>
<dbReference type="Gene3D" id="1.20.1540.10">
    <property type="entry name" value="Rhomboid-like"/>
    <property type="match status" value="1"/>
</dbReference>
<dbReference type="InterPro" id="IPR022764">
    <property type="entry name" value="Peptidase_S54_rhomboid_dom"/>
</dbReference>
<keyword evidence="3 6" id="KW-1133">Transmembrane helix</keyword>
<dbReference type="PANTHER" id="PTHR43731">
    <property type="entry name" value="RHOMBOID PROTEASE"/>
    <property type="match status" value="1"/>
</dbReference>
<comment type="subcellular location">
    <subcellularLocation>
        <location evidence="1">Membrane</location>
        <topology evidence="1">Multi-pass membrane protein</topology>
    </subcellularLocation>
</comment>
<keyword evidence="9" id="KW-1185">Reference proteome</keyword>
<feature type="transmembrane region" description="Helical" evidence="6">
    <location>
        <begin position="336"/>
        <end position="356"/>
    </location>
</feature>
<feature type="compositionally biased region" description="Low complexity" evidence="5">
    <location>
        <begin position="145"/>
        <end position="154"/>
    </location>
</feature>
<protein>
    <recommendedName>
        <fullName evidence="7">Peptidase S54 rhomboid domain-containing protein</fullName>
    </recommendedName>
</protein>